<dbReference type="Proteomes" id="UP000318431">
    <property type="component" value="Unassembled WGS sequence"/>
</dbReference>
<comment type="caution">
    <text evidence="1">The sequence shown here is derived from an EMBL/GenBank/DDBJ whole genome shotgun (WGS) entry which is preliminary data.</text>
</comment>
<organism evidence="1 2">
    <name type="scientific">Pseudoduganella lurida</name>
    <dbReference type="NCBI Taxonomy" id="1036180"/>
    <lineage>
        <taxon>Bacteria</taxon>
        <taxon>Pseudomonadati</taxon>
        <taxon>Pseudomonadota</taxon>
        <taxon>Betaproteobacteria</taxon>
        <taxon>Burkholderiales</taxon>
        <taxon>Oxalobacteraceae</taxon>
        <taxon>Telluria group</taxon>
        <taxon>Pseudoduganella</taxon>
    </lineage>
</organism>
<accession>A0A562RM61</accession>
<gene>
    <name evidence="1" type="ORF">IP91_00616</name>
</gene>
<evidence type="ECO:0008006" key="3">
    <source>
        <dbReference type="Google" id="ProtNLM"/>
    </source>
</evidence>
<sequence length="143" mass="14538">MKIDASRDTIRPMKALLRTLLLWFLLAGIPFQGFASATMLFCGPQPAPPAAPAMPMPDGPHDHAAMLAAQAHEASTHHDSGTGHSHAKCASAAACCAGAALAPALPAAPSLPAGHSVTIPFVAMAPAAVDLAGPERPPRQSRA</sequence>
<protein>
    <recommendedName>
        <fullName evidence="3">DUF2946 domain-containing protein</fullName>
    </recommendedName>
</protein>
<keyword evidence="2" id="KW-1185">Reference proteome</keyword>
<dbReference type="EMBL" id="VLLB01000001">
    <property type="protein sequence ID" value="TWI69546.1"/>
    <property type="molecule type" value="Genomic_DNA"/>
</dbReference>
<evidence type="ECO:0000313" key="1">
    <source>
        <dbReference type="EMBL" id="TWI69546.1"/>
    </source>
</evidence>
<proteinExistence type="predicted"/>
<dbReference type="AlphaFoldDB" id="A0A562RM61"/>
<evidence type="ECO:0000313" key="2">
    <source>
        <dbReference type="Proteomes" id="UP000318431"/>
    </source>
</evidence>
<reference evidence="1 2" key="1">
    <citation type="journal article" date="2015" name="Stand. Genomic Sci.">
        <title>Genomic Encyclopedia of Bacterial and Archaeal Type Strains, Phase III: the genomes of soil and plant-associated and newly described type strains.</title>
        <authorList>
            <person name="Whitman W.B."/>
            <person name="Woyke T."/>
            <person name="Klenk H.P."/>
            <person name="Zhou Y."/>
            <person name="Lilburn T.G."/>
            <person name="Beck B.J."/>
            <person name="De Vos P."/>
            <person name="Vandamme P."/>
            <person name="Eisen J.A."/>
            <person name="Garrity G."/>
            <person name="Hugenholtz P."/>
            <person name="Kyrpides N.C."/>
        </authorList>
    </citation>
    <scope>NUCLEOTIDE SEQUENCE [LARGE SCALE GENOMIC DNA]</scope>
    <source>
        <strain evidence="1 2">CGMCC 1.10822</strain>
    </source>
</reference>
<name>A0A562RM61_9BURK</name>